<reference evidence="2" key="1">
    <citation type="submission" date="2020-10" db="EMBL/GenBank/DDBJ databases">
        <title>Diversity and distribution of actinomycetes associated with coral in the coast of Hainan.</title>
        <authorList>
            <person name="Li F."/>
        </authorList>
    </citation>
    <scope>NUCLEOTIDE SEQUENCE</scope>
    <source>
        <strain evidence="2">HNM0983</strain>
    </source>
</reference>
<comment type="caution">
    <text evidence="2">The sequence shown here is derived from an EMBL/GenBank/DDBJ whole genome shotgun (WGS) entry which is preliminary data.</text>
</comment>
<feature type="transmembrane region" description="Helical" evidence="1">
    <location>
        <begin position="46"/>
        <end position="66"/>
    </location>
</feature>
<organism evidence="2 3">
    <name type="scientific">Saccharopolyspora montiporae</name>
    <dbReference type="NCBI Taxonomy" id="2781240"/>
    <lineage>
        <taxon>Bacteria</taxon>
        <taxon>Bacillati</taxon>
        <taxon>Actinomycetota</taxon>
        <taxon>Actinomycetes</taxon>
        <taxon>Pseudonocardiales</taxon>
        <taxon>Pseudonocardiaceae</taxon>
        <taxon>Saccharopolyspora</taxon>
    </lineage>
</organism>
<dbReference type="AlphaFoldDB" id="A0A929FXF2"/>
<evidence type="ECO:0000313" key="2">
    <source>
        <dbReference type="EMBL" id="MBE9374616.1"/>
    </source>
</evidence>
<dbReference type="RefSeq" id="WP_193928054.1">
    <property type="nucleotide sequence ID" value="NZ_JADEYC010000014.1"/>
</dbReference>
<dbReference type="Proteomes" id="UP000598360">
    <property type="component" value="Unassembled WGS sequence"/>
</dbReference>
<protein>
    <recommendedName>
        <fullName evidence="4">FbpC C-terminal regulatory nucleotide binding domain-containing protein</fullName>
    </recommendedName>
</protein>
<dbReference type="EMBL" id="JADEYC010000014">
    <property type="protein sequence ID" value="MBE9374616.1"/>
    <property type="molecule type" value="Genomic_DNA"/>
</dbReference>
<evidence type="ECO:0000256" key="1">
    <source>
        <dbReference type="SAM" id="Phobius"/>
    </source>
</evidence>
<keyword evidence="1" id="KW-1133">Transmembrane helix</keyword>
<accession>A0A929FXF2</accession>
<proteinExistence type="predicted"/>
<sequence length="334" mass="34134">MSDADREELMRERLHRLADDVDPRPDALPTLLAATRRRHRRRHVPLLVAVTAAAAVAVLSAVVLVVPGRNAAEPVSVGPDSYLAQPRPGVVAEFDLGSGAHDRRLAEVPAATGALAADGERVYAGTADGIVQLAPDGTGRALPGTDDVPERISAAGGRVAFPTAGAVAVLHGGARTSVPLPPGLRVQDLALAPDGALAVLAAAPGESAARLYVLPAGAHDWRPLPDPSGCGPVAVSFSGADVAALQPVSCTDPRLRVTTLRAEDGRIVGGGAVLPAERPLEPGEAGLSTDALGRHLVSVPGGGQWLVDGAEVRDVPWPCTREGECAPDPGVLRS</sequence>
<evidence type="ECO:0000313" key="3">
    <source>
        <dbReference type="Proteomes" id="UP000598360"/>
    </source>
</evidence>
<evidence type="ECO:0008006" key="4">
    <source>
        <dbReference type="Google" id="ProtNLM"/>
    </source>
</evidence>
<keyword evidence="3" id="KW-1185">Reference proteome</keyword>
<keyword evidence="1" id="KW-0472">Membrane</keyword>
<name>A0A929FXF2_9PSEU</name>
<dbReference type="SUPFAM" id="SSF63829">
    <property type="entry name" value="Calcium-dependent phosphotriesterase"/>
    <property type="match status" value="1"/>
</dbReference>
<gene>
    <name evidence="2" type="ORF">IQ251_09165</name>
</gene>
<keyword evidence="1" id="KW-0812">Transmembrane</keyword>